<organism evidence="1 2">
    <name type="scientific">Pseudoroseomonas cervicalis ATCC 49957</name>
    <dbReference type="NCBI Taxonomy" id="525371"/>
    <lineage>
        <taxon>Bacteria</taxon>
        <taxon>Pseudomonadati</taxon>
        <taxon>Pseudomonadota</taxon>
        <taxon>Alphaproteobacteria</taxon>
        <taxon>Acetobacterales</taxon>
        <taxon>Roseomonadaceae</taxon>
        <taxon>Roseomonas</taxon>
    </lineage>
</organism>
<comment type="caution">
    <text evidence="1">The sequence shown here is derived from an EMBL/GenBank/DDBJ whole genome shotgun (WGS) entry which is preliminary data.</text>
</comment>
<dbReference type="Proteomes" id="UP000005324">
    <property type="component" value="Unassembled WGS sequence"/>
</dbReference>
<feature type="non-terminal residue" evidence="1">
    <location>
        <position position="90"/>
    </location>
</feature>
<accession>D5RN51</accession>
<dbReference type="AlphaFoldDB" id="D5RN51"/>
<evidence type="ECO:0000313" key="1">
    <source>
        <dbReference type="EMBL" id="EFH11267.1"/>
    </source>
</evidence>
<dbReference type="EMBL" id="ADVL01000430">
    <property type="protein sequence ID" value="EFH11267.1"/>
    <property type="molecule type" value="Genomic_DNA"/>
</dbReference>
<reference evidence="1 2" key="1">
    <citation type="submission" date="2010-04" db="EMBL/GenBank/DDBJ databases">
        <authorList>
            <person name="Qin X."/>
            <person name="Bachman B."/>
            <person name="Battles P."/>
            <person name="Bell A."/>
            <person name="Bess C."/>
            <person name="Bickham C."/>
            <person name="Chaboub L."/>
            <person name="Chen D."/>
            <person name="Coyle M."/>
            <person name="Deiros D.R."/>
            <person name="Dinh H."/>
            <person name="Forbes L."/>
            <person name="Fowler G."/>
            <person name="Francisco L."/>
            <person name="Fu Q."/>
            <person name="Gubbala S."/>
            <person name="Hale W."/>
            <person name="Han Y."/>
            <person name="Hemphill L."/>
            <person name="Highlander S.K."/>
            <person name="Hirani K."/>
            <person name="Hogues M."/>
            <person name="Jackson L."/>
            <person name="Jakkamsetti A."/>
            <person name="Javaid M."/>
            <person name="Jiang H."/>
            <person name="Korchina V."/>
            <person name="Kovar C."/>
            <person name="Lara F."/>
            <person name="Lee S."/>
            <person name="Mata R."/>
            <person name="Mathew T."/>
            <person name="Moen C."/>
            <person name="Morales K."/>
            <person name="Munidasa M."/>
            <person name="Nazareth L."/>
            <person name="Ngo R."/>
            <person name="Nguyen L."/>
            <person name="Okwuonu G."/>
            <person name="Ongeri F."/>
            <person name="Patil S."/>
            <person name="Petrosino J."/>
            <person name="Pham C."/>
            <person name="Pham P."/>
            <person name="Pu L.-L."/>
            <person name="Puazo M."/>
            <person name="Raj R."/>
            <person name="Reid J."/>
            <person name="Rouhana J."/>
            <person name="Saada N."/>
            <person name="Shang Y."/>
            <person name="Simmons D."/>
            <person name="Thornton R."/>
            <person name="Warren J."/>
            <person name="Weissenberger G."/>
            <person name="Zhang J."/>
            <person name="Zhang L."/>
            <person name="Zhou C."/>
            <person name="Zhu D."/>
            <person name="Muzny D."/>
            <person name="Worley K."/>
            <person name="Gibbs R."/>
        </authorList>
    </citation>
    <scope>NUCLEOTIDE SEQUENCE [LARGE SCALE GENOMIC DNA]</scope>
    <source>
        <strain evidence="1 2">ATCC 49957</strain>
    </source>
</reference>
<proteinExistence type="predicted"/>
<dbReference type="HOGENOM" id="CLU_2446075_0_0_5"/>
<evidence type="ECO:0000313" key="2">
    <source>
        <dbReference type="Proteomes" id="UP000005324"/>
    </source>
</evidence>
<gene>
    <name evidence="1" type="ORF">HMPREF0731_2512</name>
</gene>
<sequence length="90" mass="9690">MERAMPAAPEFPAEAEARARELAPELRSIVLTHYPDAETLDLMRPGAGLSLAGHQAANRAVARAMAEQGVAVLVQQAERGAFRRWADANP</sequence>
<keyword evidence="2" id="KW-1185">Reference proteome</keyword>
<protein>
    <submittedName>
        <fullName evidence="1">Uncharacterized protein</fullName>
    </submittedName>
</protein>
<name>D5RN51_9PROT</name>